<evidence type="ECO:0008006" key="4">
    <source>
        <dbReference type="Google" id="ProtNLM"/>
    </source>
</evidence>
<dbReference type="EMBL" id="JAUKPO010000028">
    <property type="protein sequence ID" value="MDO1450287.1"/>
    <property type="molecule type" value="Genomic_DNA"/>
</dbReference>
<feature type="transmembrane region" description="Helical" evidence="1">
    <location>
        <begin position="69"/>
        <end position="92"/>
    </location>
</feature>
<organism evidence="2 3">
    <name type="scientific">Rhodocytophaga aerolata</name>
    <dbReference type="NCBI Taxonomy" id="455078"/>
    <lineage>
        <taxon>Bacteria</taxon>
        <taxon>Pseudomonadati</taxon>
        <taxon>Bacteroidota</taxon>
        <taxon>Cytophagia</taxon>
        <taxon>Cytophagales</taxon>
        <taxon>Rhodocytophagaceae</taxon>
        <taxon>Rhodocytophaga</taxon>
    </lineage>
</organism>
<keyword evidence="1" id="KW-1133">Transmembrane helix</keyword>
<accession>A0ABT8RDU8</accession>
<keyword evidence="1" id="KW-0472">Membrane</keyword>
<dbReference type="RefSeq" id="WP_302041090.1">
    <property type="nucleotide sequence ID" value="NZ_JAUKPO010000028.1"/>
</dbReference>
<name>A0ABT8RDU8_9BACT</name>
<evidence type="ECO:0000313" key="2">
    <source>
        <dbReference type="EMBL" id="MDO1450287.1"/>
    </source>
</evidence>
<dbReference type="Proteomes" id="UP001168528">
    <property type="component" value="Unassembled WGS sequence"/>
</dbReference>
<sequence length="98" mass="11186">MYPSLTSLFFLLFVILQRMGFKNADIVLSTPGLLSISLMSLSILFAFGAIASVIVLYRWRMRKIAKTIYWPMVVLSFLHLLVAAYLVYFGVIPMMSWA</sequence>
<evidence type="ECO:0000313" key="3">
    <source>
        <dbReference type="Proteomes" id="UP001168528"/>
    </source>
</evidence>
<comment type="caution">
    <text evidence="2">The sequence shown here is derived from an EMBL/GenBank/DDBJ whole genome shotgun (WGS) entry which is preliminary data.</text>
</comment>
<protein>
    <recommendedName>
        <fullName evidence="4">DUF420 domain-containing protein</fullName>
    </recommendedName>
</protein>
<feature type="transmembrane region" description="Helical" evidence="1">
    <location>
        <begin position="34"/>
        <end position="57"/>
    </location>
</feature>
<keyword evidence="3" id="KW-1185">Reference proteome</keyword>
<evidence type="ECO:0000256" key="1">
    <source>
        <dbReference type="SAM" id="Phobius"/>
    </source>
</evidence>
<proteinExistence type="predicted"/>
<gene>
    <name evidence="2" type="ORF">Q0590_28665</name>
</gene>
<reference evidence="2" key="1">
    <citation type="submission" date="2023-07" db="EMBL/GenBank/DDBJ databases">
        <title>The genome sequence of Rhodocytophaga aerolata KACC 12507.</title>
        <authorList>
            <person name="Zhang X."/>
        </authorList>
    </citation>
    <scope>NUCLEOTIDE SEQUENCE</scope>
    <source>
        <strain evidence="2">KACC 12507</strain>
    </source>
</reference>
<keyword evidence="1" id="KW-0812">Transmembrane</keyword>